<dbReference type="Pfam" id="PF20329">
    <property type="entry name" value="DUF6624"/>
    <property type="match status" value="1"/>
</dbReference>
<gene>
    <name evidence="1" type="ORF">GCM10009742_55350</name>
</gene>
<protein>
    <recommendedName>
        <fullName evidence="3">DUF222 domain-containing protein</fullName>
    </recommendedName>
</protein>
<dbReference type="Proteomes" id="UP001500190">
    <property type="component" value="Unassembled WGS sequence"/>
</dbReference>
<evidence type="ECO:0000313" key="2">
    <source>
        <dbReference type="Proteomes" id="UP001500190"/>
    </source>
</evidence>
<evidence type="ECO:0008006" key="3">
    <source>
        <dbReference type="Google" id="ProtNLM"/>
    </source>
</evidence>
<reference evidence="1 2" key="1">
    <citation type="journal article" date="2019" name="Int. J. Syst. Evol. Microbiol.">
        <title>The Global Catalogue of Microorganisms (GCM) 10K type strain sequencing project: providing services to taxonomists for standard genome sequencing and annotation.</title>
        <authorList>
            <consortium name="The Broad Institute Genomics Platform"/>
            <consortium name="The Broad Institute Genome Sequencing Center for Infectious Disease"/>
            <person name="Wu L."/>
            <person name="Ma J."/>
        </authorList>
    </citation>
    <scope>NUCLEOTIDE SEQUENCE [LARGE SCALE GENOMIC DNA]</scope>
    <source>
        <strain evidence="1 2">JCM 14304</strain>
    </source>
</reference>
<proteinExistence type="predicted"/>
<comment type="caution">
    <text evidence="1">The sequence shown here is derived from an EMBL/GenBank/DDBJ whole genome shotgun (WGS) entry which is preliminary data.</text>
</comment>
<organism evidence="1 2">
    <name type="scientific">Kribbella karoonensis</name>
    <dbReference type="NCBI Taxonomy" id="324851"/>
    <lineage>
        <taxon>Bacteria</taxon>
        <taxon>Bacillati</taxon>
        <taxon>Actinomycetota</taxon>
        <taxon>Actinomycetes</taxon>
        <taxon>Propionibacteriales</taxon>
        <taxon>Kribbellaceae</taxon>
        <taxon>Kribbella</taxon>
    </lineage>
</organism>
<dbReference type="EMBL" id="BAAAND010000008">
    <property type="protein sequence ID" value="GAA1600314.1"/>
    <property type="molecule type" value="Genomic_DNA"/>
</dbReference>
<keyword evidence="2" id="KW-1185">Reference proteome</keyword>
<sequence>MTPTLRDELLRMASADQDARRQLDEHPRLLDGVPEMELTASERQSLDRLQAVDAENTTRMKTIVASHGWPGHSLVGADGAQAAWLLVQHADRDLPFQRACLELLSESVQAGDADAAHEAYLTDRVLVAEGKPQLYGTQFRLAADGSWEPRPLDSPEQVDVRRRRVGLESLDEYRRRFPVR</sequence>
<evidence type="ECO:0000313" key="1">
    <source>
        <dbReference type="EMBL" id="GAA1600314.1"/>
    </source>
</evidence>
<dbReference type="RefSeq" id="WP_344196480.1">
    <property type="nucleotide sequence ID" value="NZ_BAAAND010000008.1"/>
</dbReference>
<dbReference type="InterPro" id="IPR046732">
    <property type="entry name" value="DUF6624"/>
</dbReference>
<name>A0ABN2EBY2_9ACTN</name>
<accession>A0ABN2EBY2</accession>